<reference evidence="1" key="2">
    <citation type="submission" date="2023-06" db="EMBL/GenBank/DDBJ databases">
        <authorList>
            <person name="Ma L."/>
            <person name="Liu K.-W."/>
            <person name="Li Z."/>
            <person name="Hsiao Y.-Y."/>
            <person name="Qi Y."/>
            <person name="Fu T."/>
            <person name="Tang G."/>
            <person name="Zhang D."/>
            <person name="Sun W.-H."/>
            <person name="Liu D.-K."/>
            <person name="Li Y."/>
            <person name="Chen G.-Z."/>
            <person name="Liu X.-D."/>
            <person name="Liao X.-Y."/>
            <person name="Jiang Y.-T."/>
            <person name="Yu X."/>
            <person name="Hao Y."/>
            <person name="Huang J."/>
            <person name="Zhao X.-W."/>
            <person name="Ke S."/>
            <person name="Chen Y.-Y."/>
            <person name="Wu W.-L."/>
            <person name="Hsu J.-L."/>
            <person name="Lin Y.-F."/>
            <person name="Huang M.-D."/>
            <person name="Li C.-Y."/>
            <person name="Huang L."/>
            <person name="Wang Z.-W."/>
            <person name="Zhao X."/>
            <person name="Zhong W.-Y."/>
            <person name="Peng D.-H."/>
            <person name="Ahmad S."/>
            <person name="Lan S."/>
            <person name="Zhang J.-S."/>
            <person name="Tsai W.-C."/>
            <person name="Van De Peer Y."/>
            <person name="Liu Z.-J."/>
        </authorList>
    </citation>
    <scope>NUCLEOTIDE SEQUENCE</scope>
    <source>
        <strain evidence="1">CP</strain>
        <tissue evidence="1">Leaves</tissue>
    </source>
</reference>
<dbReference type="Proteomes" id="UP001180020">
    <property type="component" value="Unassembled WGS sequence"/>
</dbReference>
<evidence type="ECO:0000313" key="2">
    <source>
        <dbReference type="Proteomes" id="UP001180020"/>
    </source>
</evidence>
<gene>
    <name evidence="1" type="ORF">QJS10_CPA10g01400</name>
</gene>
<reference evidence="1" key="1">
    <citation type="journal article" date="2023" name="Nat. Commun.">
        <title>Diploid and tetraploid genomes of Acorus and the evolution of monocots.</title>
        <authorList>
            <person name="Ma L."/>
            <person name="Liu K.W."/>
            <person name="Li Z."/>
            <person name="Hsiao Y.Y."/>
            <person name="Qi Y."/>
            <person name="Fu T."/>
            <person name="Tang G.D."/>
            <person name="Zhang D."/>
            <person name="Sun W.H."/>
            <person name="Liu D.K."/>
            <person name="Li Y."/>
            <person name="Chen G.Z."/>
            <person name="Liu X.D."/>
            <person name="Liao X.Y."/>
            <person name="Jiang Y.T."/>
            <person name="Yu X."/>
            <person name="Hao Y."/>
            <person name="Huang J."/>
            <person name="Zhao X.W."/>
            <person name="Ke S."/>
            <person name="Chen Y.Y."/>
            <person name="Wu W.L."/>
            <person name="Hsu J.L."/>
            <person name="Lin Y.F."/>
            <person name="Huang M.D."/>
            <person name="Li C.Y."/>
            <person name="Huang L."/>
            <person name="Wang Z.W."/>
            <person name="Zhao X."/>
            <person name="Zhong W.Y."/>
            <person name="Peng D.H."/>
            <person name="Ahmad S."/>
            <person name="Lan S."/>
            <person name="Zhang J.S."/>
            <person name="Tsai W.C."/>
            <person name="Van de Peer Y."/>
            <person name="Liu Z.J."/>
        </authorList>
    </citation>
    <scope>NUCLEOTIDE SEQUENCE</scope>
    <source>
        <strain evidence="1">CP</strain>
    </source>
</reference>
<evidence type="ECO:0000313" key="1">
    <source>
        <dbReference type="EMBL" id="KAK1306032.1"/>
    </source>
</evidence>
<dbReference type="AlphaFoldDB" id="A0AAV9DYA1"/>
<comment type="caution">
    <text evidence="1">The sequence shown here is derived from an EMBL/GenBank/DDBJ whole genome shotgun (WGS) entry which is preliminary data.</text>
</comment>
<name>A0AAV9DYA1_ACOCL</name>
<organism evidence="1 2">
    <name type="scientific">Acorus calamus</name>
    <name type="common">Sweet flag</name>
    <dbReference type="NCBI Taxonomy" id="4465"/>
    <lineage>
        <taxon>Eukaryota</taxon>
        <taxon>Viridiplantae</taxon>
        <taxon>Streptophyta</taxon>
        <taxon>Embryophyta</taxon>
        <taxon>Tracheophyta</taxon>
        <taxon>Spermatophyta</taxon>
        <taxon>Magnoliopsida</taxon>
        <taxon>Liliopsida</taxon>
        <taxon>Acoraceae</taxon>
        <taxon>Acorus</taxon>
    </lineage>
</organism>
<proteinExistence type="predicted"/>
<accession>A0AAV9DYA1</accession>
<protein>
    <submittedName>
        <fullName evidence="1">Uncharacterized protein</fullName>
    </submittedName>
</protein>
<sequence length="52" mass="6276">MEEEIPDAYVELNEMEKRLKTAHEHLQARARQIEALRMQRRRLQDQVCVLEA</sequence>
<dbReference type="EMBL" id="JAUJYO010000010">
    <property type="protein sequence ID" value="KAK1306032.1"/>
    <property type="molecule type" value="Genomic_DNA"/>
</dbReference>
<keyword evidence="2" id="KW-1185">Reference proteome</keyword>